<dbReference type="InterPro" id="IPR036938">
    <property type="entry name" value="PAP2/HPO_sf"/>
</dbReference>
<keyword evidence="9" id="KW-1185">Reference proteome</keyword>
<dbReference type="Gene3D" id="1.20.144.10">
    <property type="entry name" value="Phosphatidic acid phosphatase type 2/haloperoxidase"/>
    <property type="match status" value="1"/>
</dbReference>
<evidence type="ECO:0000256" key="1">
    <source>
        <dbReference type="ARBA" id="ARBA00022512"/>
    </source>
</evidence>
<evidence type="ECO:0000256" key="6">
    <source>
        <dbReference type="SAM" id="Phobius"/>
    </source>
</evidence>
<dbReference type="InterPro" id="IPR019931">
    <property type="entry name" value="LPXTG_anchor"/>
</dbReference>
<keyword evidence="1" id="KW-0134">Cell wall</keyword>
<evidence type="ECO:0000256" key="2">
    <source>
        <dbReference type="ARBA" id="ARBA00022525"/>
    </source>
</evidence>
<feature type="region of interest" description="Disordered" evidence="5">
    <location>
        <begin position="328"/>
        <end position="366"/>
    </location>
</feature>
<dbReference type="Pfam" id="PF01569">
    <property type="entry name" value="PAP2"/>
    <property type="match status" value="1"/>
</dbReference>
<reference evidence="8 9" key="1">
    <citation type="submission" date="2016-10" db="EMBL/GenBank/DDBJ databases">
        <authorList>
            <person name="de Groot N.N."/>
        </authorList>
    </citation>
    <scope>NUCLEOTIDE SEQUENCE [LARGE SCALE GENOMIC DNA]</scope>
    <source>
        <strain evidence="8 9">DSM 16859</strain>
    </source>
</reference>
<evidence type="ECO:0000313" key="9">
    <source>
        <dbReference type="Proteomes" id="UP000198815"/>
    </source>
</evidence>
<keyword evidence="4" id="KW-0572">Peptidoglycan-anchor</keyword>
<feature type="domain" description="Gram-positive cocci surface proteins LPxTG" evidence="7">
    <location>
        <begin position="404"/>
        <end position="438"/>
    </location>
</feature>
<dbReference type="SMART" id="SM00014">
    <property type="entry name" value="acidPPc"/>
    <property type="match status" value="1"/>
</dbReference>
<evidence type="ECO:0000256" key="5">
    <source>
        <dbReference type="SAM" id="MobiDB-lite"/>
    </source>
</evidence>
<keyword evidence="2" id="KW-0964">Secreted</keyword>
<name>A0A1H9Q549_9ACTN</name>
<dbReference type="STRING" id="64702.SAMN05443377_102136"/>
<dbReference type="OrthoDB" id="9805301at2"/>
<dbReference type="PRINTS" id="PR00483">
    <property type="entry name" value="BACPHPHTASE"/>
</dbReference>
<keyword evidence="6" id="KW-1133">Transmembrane helix</keyword>
<evidence type="ECO:0000313" key="8">
    <source>
        <dbReference type="EMBL" id="SER55567.1"/>
    </source>
</evidence>
<accession>A0A1H9Q549</accession>
<evidence type="ECO:0000256" key="4">
    <source>
        <dbReference type="ARBA" id="ARBA00023088"/>
    </source>
</evidence>
<dbReference type="RefSeq" id="WP_091967104.1">
    <property type="nucleotide sequence ID" value="NZ_FOGZ01000002.1"/>
</dbReference>
<dbReference type="PROSITE" id="PS50847">
    <property type="entry name" value="GRAM_POS_ANCHORING"/>
    <property type="match status" value="1"/>
</dbReference>
<dbReference type="SUPFAM" id="SSF48317">
    <property type="entry name" value="Acid phosphatase/Vanadium-dependent haloperoxidase"/>
    <property type="match status" value="1"/>
</dbReference>
<dbReference type="AlphaFoldDB" id="A0A1H9Q549"/>
<gene>
    <name evidence="8" type="ORF">SAMN05443377_102136</name>
</gene>
<keyword evidence="6" id="KW-0472">Membrane</keyword>
<evidence type="ECO:0000259" key="7">
    <source>
        <dbReference type="PROSITE" id="PS50847"/>
    </source>
</evidence>
<keyword evidence="6" id="KW-0812">Transmembrane</keyword>
<dbReference type="Proteomes" id="UP000198815">
    <property type="component" value="Unassembled WGS sequence"/>
</dbReference>
<dbReference type="GO" id="GO:0003993">
    <property type="term" value="F:acid phosphatase activity"/>
    <property type="evidence" value="ECO:0007669"/>
    <property type="project" value="InterPro"/>
</dbReference>
<keyword evidence="3" id="KW-0732">Signal</keyword>
<dbReference type="EMBL" id="FOGZ01000002">
    <property type="protein sequence ID" value="SER55567.1"/>
    <property type="molecule type" value="Genomic_DNA"/>
</dbReference>
<evidence type="ECO:0000256" key="3">
    <source>
        <dbReference type="ARBA" id="ARBA00022729"/>
    </source>
</evidence>
<feature type="transmembrane region" description="Helical" evidence="6">
    <location>
        <begin position="414"/>
        <end position="432"/>
    </location>
</feature>
<dbReference type="GO" id="GO:0030288">
    <property type="term" value="C:outer membrane-bounded periplasmic space"/>
    <property type="evidence" value="ECO:0007669"/>
    <property type="project" value="InterPro"/>
</dbReference>
<sequence length="438" mass="44569">MLSRYLNEGLNDGRLPKTVTAIDEAGSVGTGRTKPTFNYPRPYLPDRSFAGQPNPSQLNGLQPSLNIDKVPDWGDPAHTASYDAMLKGYSQAFPSGHTTYAVATGTALAQLLPQLGPEILTRASEAGNNRIVLGVHYPLDVEGGRILGQANNSYLWSSAENFSTVLQPAATELQNYLASRCKADSLSETLAECITKTGANADKGYTNFFTDVVSTTAVTDRTTAISAYQARMTYGFGQTGTAGQKAVVPDGAESLLATTFPTLDPTQRRAVLAATEIDSGFPLDAGSQGWQRIDLAAAMSAKVTVDASGTVTAVEPGQAVASVVTAAPSPSASPSVSVSSSPSASVSSVSPSVSSSPSVSVSSSPSVSVSSASPSASVASSSVVSSAGLVSSGGRGRAASVLGLPLTGAGGVEGLVGLAVVLSGAVGGLFAVRRSRRR</sequence>
<protein>
    <submittedName>
        <fullName evidence="8">PAP2 superfamily protein</fullName>
    </submittedName>
</protein>
<organism evidence="8 9">
    <name type="scientific">Propionibacterium cyclohexanicum</name>
    <dbReference type="NCBI Taxonomy" id="64702"/>
    <lineage>
        <taxon>Bacteria</taxon>
        <taxon>Bacillati</taxon>
        <taxon>Actinomycetota</taxon>
        <taxon>Actinomycetes</taxon>
        <taxon>Propionibacteriales</taxon>
        <taxon>Propionibacteriaceae</taxon>
        <taxon>Propionibacterium</taxon>
    </lineage>
</organism>
<dbReference type="InterPro" id="IPR001011">
    <property type="entry name" value="Acid_Pase_classA_bac"/>
</dbReference>
<dbReference type="InterPro" id="IPR000326">
    <property type="entry name" value="PAP2/HPO"/>
</dbReference>
<proteinExistence type="predicted"/>